<dbReference type="OrthoDB" id="4429489at2759"/>
<evidence type="ECO:0000256" key="2">
    <source>
        <dbReference type="ARBA" id="ARBA00023043"/>
    </source>
</evidence>
<accession>A0A210QWR4</accession>
<dbReference type="SMART" id="SM00248">
    <property type="entry name" value="ANK"/>
    <property type="match status" value="8"/>
</dbReference>
<reference evidence="4 5" key="1">
    <citation type="journal article" date="2017" name="Nat. Ecol. Evol.">
        <title>Scallop genome provides insights into evolution of bilaterian karyotype and development.</title>
        <authorList>
            <person name="Wang S."/>
            <person name="Zhang J."/>
            <person name="Jiao W."/>
            <person name="Li J."/>
            <person name="Xun X."/>
            <person name="Sun Y."/>
            <person name="Guo X."/>
            <person name="Huan P."/>
            <person name="Dong B."/>
            <person name="Zhang L."/>
            <person name="Hu X."/>
            <person name="Sun X."/>
            <person name="Wang J."/>
            <person name="Zhao C."/>
            <person name="Wang Y."/>
            <person name="Wang D."/>
            <person name="Huang X."/>
            <person name="Wang R."/>
            <person name="Lv J."/>
            <person name="Li Y."/>
            <person name="Zhang Z."/>
            <person name="Liu B."/>
            <person name="Lu W."/>
            <person name="Hui Y."/>
            <person name="Liang J."/>
            <person name="Zhou Z."/>
            <person name="Hou R."/>
            <person name="Li X."/>
            <person name="Liu Y."/>
            <person name="Li H."/>
            <person name="Ning X."/>
            <person name="Lin Y."/>
            <person name="Zhao L."/>
            <person name="Xing Q."/>
            <person name="Dou J."/>
            <person name="Li Y."/>
            <person name="Mao J."/>
            <person name="Guo H."/>
            <person name="Dou H."/>
            <person name="Li T."/>
            <person name="Mu C."/>
            <person name="Jiang W."/>
            <person name="Fu Q."/>
            <person name="Fu X."/>
            <person name="Miao Y."/>
            <person name="Liu J."/>
            <person name="Yu Q."/>
            <person name="Li R."/>
            <person name="Liao H."/>
            <person name="Li X."/>
            <person name="Kong Y."/>
            <person name="Jiang Z."/>
            <person name="Chourrout D."/>
            <person name="Li R."/>
            <person name="Bao Z."/>
        </authorList>
    </citation>
    <scope>NUCLEOTIDE SEQUENCE [LARGE SCALE GENOMIC DNA]</scope>
    <source>
        <strain evidence="4 5">PY_sf001</strain>
    </source>
</reference>
<feature type="repeat" description="ANK" evidence="3">
    <location>
        <begin position="124"/>
        <end position="156"/>
    </location>
</feature>
<keyword evidence="1" id="KW-0677">Repeat</keyword>
<dbReference type="PROSITE" id="PS50297">
    <property type="entry name" value="ANK_REP_REGION"/>
    <property type="match status" value="2"/>
</dbReference>
<dbReference type="Proteomes" id="UP000242188">
    <property type="component" value="Unassembled WGS sequence"/>
</dbReference>
<evidence type="ECO:0000256" key="1">
    <source>
        <dbReference type="ARBA" id="ARBA00022737"/>
    </source>
</evidence>
<evidence type="ECO:0000256" key="3">
    <source>
        <dbReference type="PROSITE-ProRule" id="PRU00023"/>
    </source>
</evidence>
<dbReference type="Gene3D" id="1.25.40.20">
    <property type="entry name" value="Ankyrin repeat-containing domain"/>
    <property type="match status" value="3"/>
</dbReference>
<dbReference type="AlphaFoldDB" id="A0A210QWR4"/>
<dbReference type="InterPro" id="IPR002110">
    <property type="entry name" value="Ankyrin_rpt"/>
</dbReference>
<dbReference type="SUPFAM" id="SSF48403">
    <property type="entry name" value="Ankyrin repeat"/>
    <property type="match status" value="2"/>
</dbReference>
<sequence>MASEHSYNKIVYTVHSLIEKGDLIKLKKLLRDKTSEEKKTIVNEKFKNNTALFSSCFRGKLDIVRYLLDNCKPDLEATGTHIVEEDEHSEHIVPPIWSAAISNKLDIAKALIEKGASVHGCSDTKSTAVRAACYSNNVEMVRYLVEHGADVNIPNKNGATCLMNAIECKELCEFLIQSGSNVNAQETGRDRLTALHYAVNYQKLDTIKVLLQHGADVNLKTIDGISPVLLAALLNLEVITTFFTNNDDLPIPIEDKINATELLGAKAVDYSEYNEAKEWWNHGIQMREQHQIPKQLPDRKAIYGDAKEPETRYELSRHETTSLNMYLLAALVKERILGPLNQDSLLGAIQYGWELRGSGKFRKALNIILYCYNGYRVKEWYLLDNCLIAISQVLNLTALILKEEENEAKTDEHFNSMSDFLRKLVDHLMKATPVQKAKSSLRDEKRNYQQLMLLLLDCVSLLIHVVPDENSFEDISIVLKTVLKYDPRGLQRQTLLHMAVDTSTTKRLYESGGLSAIRDEAALVRTLLECGAQVNAGDTNQNSPLYCHIKVIGGIGVIHQRNILDLLLEHGAHVDMCNDVGETPLGISKHNFVTLHEVKHTKLQCLAANIINKFNIPFRFDIPVNLIRFVEMHGAQSNIKQVHM</sequence>
<dbReference type="PANTHER" id="PTHR24189">
    <property type="entry name" value="MYOTROPHIN"/>
    <property type="match status" value="1"/>
</dbReference>
<keyword evidence="5" id="KW-1185">Reference proteome</keyword>
<dbReference type="Pfam" id="PF00023">
    <property type="entry name" value="Ank"/>
    <property type="match status" value="1"/>
</dbReference>
<evidence type="ECO:0000313" key="5">
    <source>
        <dbReference type="Proteomes" id="UP000242188"/>
    </source>
</evidence>
<dbReference type="InterPro" id="IPR036770">
    <property type="entry name" value="Ankyrin_rpt-contain_sf"/>
</dbReference>
<dbReference type="InterPro" id="IPR050745">
    <property type="entry name" value="Multifunctional_regulatory"/>
</dbReference>
<dbReference type="PROSITE" id="PS50088">
    <property type="entry name" value="ANK_REPEAT"/>
    <property type="match status" value="2"/>
</dbReference>
<protein>
    <submittedName>
        <fullName evidence="4">Protein fem-1-like C</fullName>
    </submittedName>
</protein>
<dbReference type="PANTHER" id="PTHR24189:SF50">
    <property type="entry name" value="ANKYRIN REPEAT AND SOCS BOX PROTEIN 2"/>
    <property type="match status" value="1"/>
</dbReference>
<organism evidence="4 5">
    <name type="scientific">Mizuhopecten yessoensis</name>
    <name type="common">Japanese scallop</name>
    <name type="synonym">Patinopecten yessoensis</name>
    <dbReference type="NCBI Taxonomy" id="6573"/>
    <lineage>
        <taxon>Eukaryota</taxon>
        <taxon>Metazoa</taxon>
        <taxon>Spiralia</taxon>
        <taxon>Lophotrochozoa</taxon>
        <taxon>Mollusca</taxon>
        <taxon>Bivalvia</taxon>
        <taxon>Autobranchia</taxon>
        <taxon>Pteriomorphia</taxon>
        <taxon>Pectinida</taxon>
        <taxon>Pectinoidea</taxon>
        <taxon>Pectinidae</taxon>
        <taxon>Mizuhopecten</taxon>
    </lineage>
</organism>
<gene>
    <name evidence="4" type="ORF">KP79_PYT11541</name>
</gene>
<dbReference type="Pfam" id="PF12796">
    <property type="entry name" value="Ank_2"/>
    <property type="match status" value="1"/>
</dbReference>
<feature type="repeat" description="ANK" evidence="3">
    <location>
        <begin position="190"/>
        <end position="222"/>
    </location>
</feature>
<comment type="caution">
    <text evidence="4">The sequence shown here is derived from an EMBL/GenBank/DDBJ whole genome shotgun (WGS) entry which is preliminary data.</text>
</comment>
<evidence type="ECO:0000313" key="4">
    <source>
        <dbReference type="EMBL" id="OWF53219.1"/>
    </source>
</evidence>
<name>A0A210QWR4_MIZYE</name>
<keyword evidence="2 3" id="KW-0040">ANK repeat</keyword>
<dbReference type="STRING" id="6573.A0A210QWR4"/>
<dbReference type="EMBL" id="NEDP02001463">
    <property type="protein sequence ID" value="OWF53219.1"/>
    <property type="molecule type" value="Genomic_DNA"/>
</dbReference>
<proteinExistence type="predicted"/>